<protein>
    <submittedName>
        <fullName evidence="1">Uncharacterized protein</fullName>
    </submittedName>
</protein>
<gene>
    <name evidence="1" type="ORF">S06H3_25542</name>
</gene>
<dbReference type="AlphaFoldDB" id="X1LS99"/>
<accession>X1LS99</accession>
<evidence type="ECO:0000313" key="1">
    <source>
        <dbReference type="EMBL" id="GAI22257.1"/>
    </source>
</evidence>
<dbReference type="EMBL" id="BARV01014711">
    <property type="protein sequence ID" value="GAI22257.1"/>
    <property type="molecule type" value="Genomic_DNA"/>
</dbReference>
<reference evidence="1" key="1">
    <citation type="journal article" date="2014" name="Front. Microbiol.">
        <title>High frequency of phylogenetically diverse reductive dehalogenase-homologous genes in deep subseafloor sedimentary metagenomes.</title>
        <authorList>
            <person name="Kawai M."/>
            <person name="Futagami T."/>
            <person name="Toyoda A."/>
            <person name="Takaki Y."/>
            <person name="Nishi S."/>
            <person name="Hori S."/>
            <person name="Arai W."/>
            <person name="Tsubouchi T."/>
            <person name="Morono Y."/>
            <person name="Uchiyama I."/>
            <person name="Ito T."/>
            <person name="Fujiyama A."/>
            <person name="Inagaki F."/>
            <person name="Takami H."/>
        </authorList>
    </citation>
    <scope>NUCLEOTIDE SEQUENCE</scope>
    <source>
        <strain evidence="1">Expedition CK06-06</strain>
    </source>
</reference>
<organism evidence="1">
    <name type="scientific">marine sediment metagenome</name>
    <dbReference type="NCBI Taxonomy" id="412755"/>
    <lineage>
        <taxon>unclassified sequences</taxon>
        <taxon>metagenomes</taxon>
        <taxon>ecological metagenomes</taxon>
    </lineage>
</organism>
<proteinExistence type="predicted"/>
<comment type="caution">
    <text evidence="1">The sequence shown here is derived from an EMBL/GenBank/DDBJ whole genome shotgun (WGS) entry which is preliminary data.</text>
</comment>
<name>X1LS99_9ZZZZ</name>
<sequence>MVIRITNVGGKIVVIDEMGIKESDGTKFRPSFSTPSKFPKTLKPGDFENYYIGKFEKLLSSIEKKIYVKSTKGKEWTFEISKLDVLHYNK</sequence>